<name>A0A165FTU3_9BASI</name>
<dbReference type="PANTHER" id="PTHR48022">
    <property type="entry name" value="PLASTIDIC GLUCOSE TRANSPORTER 4"/>
    <property type="match status" value="1"/>
</dbReference>
<evidence type="ECO:0000256" key="6">
    <source>
        <dbReference type="ARBA" id="ARBA00023136"/>
    </source>
</evidence>
<evidence type="ECO:0000313" key="11">
    <source>
        <dbReference type="EMBL" id="KZT57196.1"/>
    </source>
</evidence>
<feature type="transmembrane region" description="Helical" evidence="9">
    <location>
        <begin position="7"/>
        <end position="34"/>
    </location>
</feature>
<keyword evidence="12" id="KW-1185">Reference proteome</keyword>
<evidence type="ECO:0000256" key="4">
    <source>
        <dbReference type="ARBA" id="ARBA00022692"/>
    </source>
</evidence>
<evidence type="ECO:0000256" key="7">
    <source>
        <dbReference type="ARBA" id="ARBA00049119"/>
    </source>
</evidence>
<feature type="transmembrane region" description="Helical" evidence="9">
    <location>
        <begin position="332"/>
        <end position="350"/>
    </location>
</feature>
<dbReference type="NCBIfam" id="TIGR00879">
    <property type="entry name" value="SP"/>
    <property type="match status" value="1"/>
</dbReference>
<feature type="transmembrane region" description="Helical" evidence="9">
    <location>
        <begin position="406"/>
        <end position="424"/>
    </location>
</feature>
<feature type="transmembrane region" description="Helical" evidence="9">
    <location>
        <begin position="143"/>
        <end position="168"/>
    </location>
</feature>
<keyword evidence="4 9" id="KW-0812">Transmembrane</keyword>
<reference evidence="11 12" key="1">
    <citation type="journal article" date="2016" name="Mol. Biol. Evol.">
        <title>Comparative Genomics of Early-Diverging Mushroom-Forming Fungi Provides Insights into the Origins of Lignocellulose Decay Capabilities.</title>
        <authorList>
            <person name="Nagy L.G."/>
            <person name="Riley R."/>
            <person name="Tritt A."/>
            <person name="Adam C."/>
            <person name="Daum C."/>
            <person name="Floudas D."/>
            <person name="Sun H."/>
            <person name="Yadav J.S."/>
            <person name="Pangilinan J."/>
            <person name="Larsson K.H."/>
            <person name="Matsuura K."/>
            <person name="Barry K."/>
            <person name="Labutti K."/>
            <person name="Kuo R."/>
            <person name="Ohm R.A."/>
            <person name="Bhattacharya S.S."/>
            <person name="Shirouzu T."/>
            <person name="Yoshinaga Y."/>
            <person name="Martin F.M."/>
            <person name="Grigoriev I.V."/>
            <person name="Hibbett D.S."/>
        </authorList>
    </citation>
    <scope>NUCLEOTIDE SEQUENCE [LARGE SCALE GENOMIC DNA]</scope>
    <source>
        <strain evidence="11 12">HHB12733</strain>
    </source>
</reference>
<dbReference type="PROSITE" id="PS50850">
    <property type="entry name" value="MFS"/>
    <property type="match status" value="1"/>
</dbReference>
<dbReference type="InterPro" id="IPR036259">
    <property type="entry name" value="MFS_trans_sf"/>
</dbReference>
<dbReference type="Pfam" id="PF00083">
    <property type="entry name" value="Sugar_tr"/>
    <property type="match status" value="1"/>
</dbReference>
<dbReference type="PROSITE" id="PS00217">
    <property type="entry name" value="SUGAR_TRANSPORT_2"/>
    <property type="match status" value="1"/>
</dbReference>
<dbReference type="SUPFAM" id="SSF103473">
    <property type="entry name" value="MFS general substrate transporter"/>
    <property type="match status" value="1"/>
</dbReference>
<feature type="transmembrane region" description="Helical" evidence="9">
    <location>
        <begin position="85"/>
        <end position="104"/>
    </location>
</feature>
<dbReference type="GO" id="GO:0016020">
    <property type="term" value="C:membrane"/>
    <property type="evidence" value="ECO:0007669"/>
    <property type="project" value="UniProtKB-SubCell"/>
</dbReference>
<feature type="transmembrane region" description="Helical" evidence="9">
    <location>
        <begin position="110"/>
        <end position="131"/>
    </location>
</feature>
<dbReference type="OrthoDB" id="4142200at2759"/>
<gene>
    <name evidence="11" type="ORF">CALCODRAFT_470073</name>
</gene>
<dbReference type="InterPro" id="IPR003663">
    <property type="entry name" value="Sugar/inositol_transpt"/>
</dbReference>
<proteinExistence type="inferred from homology"/>
<keyword evidence="11" id="KW-0762">Sugar transport</keyword>
<evidence type="ECO:0000256" key="1">
    <source>
        <dbReference type="ARBA" id="ARBA00004141"/>
    </source>
</evidence>
<evidence type="ECO:0000256" key="8">
    <source>
        <dbReference type="RuleBase" id="RU003346"/>
    </source>
</evidence>
<feature type="domain" description="Major facilitator superfamily (MFS) profile" evidence="10">
    <location>
        <begin position="12"/>
        <end position="453"/>
    </location>
</feature>
<evidence type="ECO:0000256" key="2">
    <source>
        <dbReference type="ARBA" id="ARBA00010992"/>
    </source>
</evidence>
<protein>
    <submittedName>
        <fullName evidence="11">MFS sugar transporter</fullName>
    </submittedName>
</protein>
<feature type="transmembrane region" description="Helical" evidence="9">
    <location>
        <begin position="362"/>
        <end position="385"/>
    </location>
</feature>
<keyword evidence="3 8" id="KW-0813">Transport</keyword>
<evidence type="ECO:0000256" key="9">
    <source>
        <dbReference type="SAM" id="Phobius"/>
    </source>
</evidence>
<keyword evidence="6 9" id="KW-0472">Membrane</keyword>
<dbReference type="Gene3D" id="1.20.1250.20">
    <property type="entry name" value="MFS general substrate transporter like domains"/>
    <property type="match status" value="1"/>
</dbReference>
<dbReference type="InterPro" id="IPR020846">
    <property type="entry name" value="MFS_dom"/>
</dbReference>
<dbReference type="GO" id="GO:0005351">
    <property type="term" value="F:carbohydrate:proton symporter activity"/>
    <property type="evidence" value="ECO:0007669"/>
    <property type="project" value="TreeGrafter"/>
</dbReference>
<evidence type="ECO:0000256" key="5">
    <source>
        <dbReference type="ARBA" id="ARBA00022989"/>
    </source>
</evidence>
<keyword evidence="5 9" id="KW-1133">Transmembrane helix</keyword>
<feature type="transmembrane region" description="Helical" evidence="9">
    <location>
        <begin position="430"/>
        <end position="449"/>
    </location>
</feature>
<feature type="transmembrane region" description="Helical" evidence="9">
    <location>
        <begin position="264"/>
        <end position="285"/>
    </location>
</feature>
<dbReference type="InParanoid" id="A0A165FTU3"/>
<dbReference type="AlphaFoldDB" id="A0A165FTU3"/>
<comment type="catalytic activity">
    <reaction evidence="7">
        <text>myo-inositol(out) + H(+)(out) = myo-inositol(in) + H(+)(in)</text>
        <dbReference type="Rhea" id="RHEA:60364"/>
        <dbReference type="ChEBI" id="CHEBI:15378"/>
        <dbReference type="ChEBI" id="CHEBI:17268"/>
    </reaction>
</comment>
<feature type="transmembrane region" description="Helical" evidence="9">
    <location>
        <begin position="174"/>
        <end position="195"/>
    </location>
</feature>
<evidence type="ECO:0000256" key="3">
    <source>
        <dbReference type="ARBA" id="ARBA00022448"/>
    </source>
</evidence>
<comment type="similarity">
    <text evidence="2 8">Belongs to the major facilitator superfamily. Sugar transporter (TC 2.A.1.1) family.</text>
</comment>
<dbReference type="EMBL" id="KV423967">
    <property type="protein sequence ID" value="KZT57196.1"/>
    <property type="molecule type" value="Genomic_DNA"/>
</dbReference>
<accession>A0A165FTU3</accession>
<dbReference type="PRINTS" id="PR00171">
    <property type="entry name" value="SUGRTRNSPORT"/>
</dbReference>
<sequence>MPLSPRVYTWLCGCFAALGSILFGYDLGVISSILPGAPFLAQMGPNASSANPTAQGFIVSLLVLGALFGSVPAGLLGDYLGRRKAIMGSTVVFIVGSICQTAAFNIATLMVGRFLAGFGIGMLATLAPIYQSEIAHPSIRGKLITLTQFFLGIGAFIASWIGYGAFFWQDDRQWRVPFGIQVVPAIPLFCFILFFPESPRWLASKGRNEEALANLARLHAHGNTEDAFVIAELADINEALKREAEIGEASWGELFFVPSNFRRLALGFILQFSVQMTGVSAIQYYSPQIFAAIGFQAHQTLLVQSINSVIGLLGEACCVLFVDSLGRRRPLIWANALDTVWFVVATAIMAQYNNITGKVAAGWIFILMTWAFNFCFSAAIGPLSWAYPAEIFNTRTRAKGTSLTSMSAWASNFMIAELTPVAFGSVSWRYMMVFAICSFTNALTMWAFYPETAGRRLEEMDELFETAPVFVAFNKEAIVIKKGRETEELLTQEILHRQVGTVKGEFPVEKDRDEQIDNVA</sequence>
<dbReference type="InterPro" id="IPR005828">
    <property type="entry name" value="MFS_sugar_transport-like"/>
</dbReference>
<feature type="transmembrane region" description="Helical" evidence="9">
    <location>
        <begin position="305"/>
        <end position="325"/>
    </location>
</feature>
<evidence type="ECO:0000259" key="10">
    <source>
        <dbReference type="PROSITE" id="PS50850"/>
    </source>
</evidence>
<organism evidence="11 12">
    <name type="scientific">Calocera cornea HHB12733</name>
    <dbReference type="NCBI Taxonomy" id="1353952"/>
    <lineage>
        <taxon>Eukaryota</taxon>
        <taxon>Fungi</taxon>
        <taxon>Dikarya</taxon>
        <taxon>Basidiomycota</taxon>
        <taxon>Agaricomycotina</taxon>
        <taxon>Dacrymycetes</taxon>
        <taxon>Dacrymycetales</taxon>
        <taxon>Dacrymycetaceae</taxon>
        <taxon>Calocera</taxon>
    </lineage>
</organism>
<dbReference type="PANTHER" id="PTHR48022:SF37">
    <property type="entry name" value="MAJOR FACILITATOR SUPERFAMILY (MFS) PROFILE DOMAIN-CONTAINING PROTEIN-RELATED"/>
    <property type="match status" value="1"/>
</dbReference>
<evidence type="ECO:0000313" key="12">
    <source>
        <dbReference type="Proteomes" id="UP000076842"/>
    </source>
</evidence>
<dbReference type="FunFam" id="1.20.1250.20:FF:000090">
    <property type="entry name" value="MFS sugar transporter, putative"/>
    <property type="match status" value="1"/>
</dbReference>
<comment type="subcellular location">
    <subcellularLocation>
        <location evidence="1">Membrane</location>
        <topology evidence="1">Multi-pass membrane protein</topology>
    </subcellularLocation>
</comment>
<dbReference type="InterPro" id="IPR050360">
    <property type="entry name" value="MFS_Sugar_Transporters"/>
</dbReference>
<dbReference type="Proteomes" id="UP000076842">
    <property type="component" value="Unassembled WGS sequence"/>
</dbReference>
<dbReference type="InterPro" id="IPR005829">
    <property type="entry name" value="Sugar_transporter_CS"/>
</dbReference>
<feature type="transmembrane region" description="Helical" evidence="9">
    <location>
        <begin position="54"/>
        <end position="73"/>
    </location>
</feature>